<proteinExistence type="inferred from homology"/>
<keyword evidence="6 14" id="KW-0411">Iron-sulfur</keyword>
<accession>A0A1I4MZ17</accession>
<dbReference type="EMBL" id="FOUF01000006">
    <property type="protein sequence ID" value="SFM08511.1"/>
    <property type="molecule type" value="Genomic_DNA"/>
</dbReference>
<feature type="active site" description="Nucleophile; cysteine thiosulfonate intermediate" evidence="14">
    <location>
        <position position="223"/>
    </location>
</feature>
<organism evidence="15 16">
    <name type="scientific">Nitrosomonas nitrosa</name>
    <dbReference type="NCBI Taxonomy" id="52442"/>
    <lineage>
        <taxon>Bacteria</taxon>
        <taxon>Pseudomonadati</taxon>
        <taxon>Pseudomonadota</taxon>
        <taxon>Betaproteobacteria</taxon>
        <taxon>Nitrosomonadales</taxon>
        <taxon>Nitrosomonadaceae</taxon>
        <taxon>Nitrosomonas</taxon>
    </lineage>
</organism>
<keyword evidence="3 14" id="KW-0479">Metal-binding</keyword>
<comment type="pathway">
    <text evidence="8 14">Sulfur metabolism; hydrogen sulfide biosynthesis; sulfite from sulfate.</text>
</comment>
<comment type="subcellular location">
    <subcellularLocation>
        <location evidence="14">Cytoplasm</location>
    </subcellularLocation>
</comment>
<dbReference type="GO" id="GO:0043866">
    <property type="term" value="F:adenylyl-sulfate reductase (thioredoxin) activity"/>
    <property type="evidence" value="ECO:0007669"/>
    <property type="project" value="UniProtKB-EC"/>
</dbReference>
<evidence type="ECO:0000256" key="5">
    <source>
        <dbReference type="ARBA" id="ARBA00023004"/>
    </source>
</evidence>
<comment type="cofactor">
    <cofactor evidence="14">
        <name>[4Fe-4S] cluster</name>
        <dbReference type="ChEBI" id="CHEBI:49883"/>
    </cofactor>
    <text evidence="14">Binds 1 [4Fe-4S] cluster per subunit.</text>
</comment>
<dbReference type="GO" id="GO:0019379">
    <property type="term" value="P:sulfate assimilation, phosphoadenylyl sulfate reduction by phosphoadenylyl-sulfate reductase (thioredoxin)"/>
    <property type="evidence" value="ECO:0007669"/>
    <property type="project" value="UniProtKB-UniRule"/>
</dbReference>
<evidence type="ECO:0000256" key="11">
    <source>
        <dbReference type="ARBA" id="ARBA00030894"/>
    </source>
</evidence>
<evidence type="ECO:0000256" key="13">
    <source>
        <dbReference type="ARBA" id="ARBA00048441"/>
    </source>
</evidence>
<dbReference type="AlphaFoldDB" id="A0A1I4MZ17"/>
<dbReference type="Gene3D" id="3.40.50.620">
    <property type="entry name" value="HUPs"/>
    <property type="match status" value="1"/>
</dbReference>
<evidence type="ECO:0000256" key="4">
    <source>
        <dbReference type="ARBA" id="ARBA00023002"/>
    </source>
</evidence>
<name>A0A1I4MZ17_9PROT</name>
<keyword evidence="2 14" id="KW-0963">Cytoplasm</keyword>
<dbReference type="InterPro" id="IPR002500">
    <property type="entry name" value="PAPS_reduct_dom"/>
</dbReference>
<dbReference type="RefSeq" id="WP_090666841.1">
    <property type="nucleotide sequence ID" value="NZ_FOUF01000006.1"/>
</dbReference>
<dbReference type="Proteomes" id="UP000199561">
    <property type="component" value="Unassembled WGS sequence"/>
</dbReference>
<evidence type="ECO:0000256" key="12">
    <source>
        <dbReference type="ARBA" id="ARBA00032041"/>
    </source>
</evidence>
<comment type="catalytic activity">
    <reaction evidence="13 14">
        <text>[thioredoxin]-disulfide + sulfite + AMP + 2 H(+) = adenosine 5'-phosphosulfate + [thioredoxin]-dithiol</text>
        <dbReference type="Rhea" id="RHEA:21976"/>
        <dbReference type="Rhea" id="RHEA-COMP:10698"/>
        <dbReference type="Rhea" id="RHEA-COMP:10700"/>
        <dbReference type="ChEBI" id="CHEBI:15378"/>
        <dbReference type="ChEBI" id="CHEBI:17359"/>
        <dbReference type="ChEBI" id="CHEBI:29950"/>
        <dbReference type="ChEBI" id="CHEBI:50058"/>
        <dbReference type="ChEBI" id="CHEBI:58243"/>
        <dbReference type="ChEBI" id="CHEBI:456215"/>
        <dbReference type="EC" id="1.8.4.10"/>
    </reaction>
</comment>
<evidence type="ECO:0000256" key="3">
    <source>
        <dbReference type="ARBA" id="ARBA00022723"/>
    </source>
</evidence>
<comment type="similarity">
    <text evidence="1 14">Belongs to the PAPS reductase family. CysH subfamily.</text>
</comment>
<evidence type="ECO:0000313" key="15">
    <source>
        <dbReference type="EMBL" id="SFM08511.1"/>
    </source>
</evidence>
<gene>
    <name evidence="14" type="primary">cysH</name>
    <name evidence="15" type="ORF">SAMN05421880_10621</name>
</gene>
<dbReference type="GO" id="GO:0005737">
    <property type="term" value="C:cytoplasm"/>
    <property type="evidence" value="ECO:0007669"/>
    <property type="project" value="UniProtKB-SubCell"/>
</dbReference>
<dbReference type="GO" id="GO:0051539">
    <property type="term" value="F:4 iron, 4 sulfur cluster binding"/>
    <property type="evidence" value="ECO:0007669"/>
    <property type="project" value="UniProtKB-UniRule"/>
</dbReference>
<feature type="binding site" evidence="14">
    <location>
        <position position="198"/>
    </location>
    <ligand>
        <name>[4Fe-4S] cluster</name>
        <dbReference type="ChEBI" id="CHEBI:49883"/>
    </ligand>
</feature>
<reference evidence="15 16" key="1">
    <citation type="submission" date="2016-10" db="EMBL/GenBank/DDBJ databases">
        <authorList>
            <person name="de Groot N.N."/>
        </authorList>
    </citation>
    <scope>NUCLEOTIDE SEQUENCE [LARGE SCALE GENOMIC DNA]</scope>
    <source>
        <strain evidence="15 16">Nm146</strain>
    </source>
</reference>
<feature type="binding site" evidence="14">
    <location>
        <position position="195"/>
    </location>
    <ligand>
        <name>[4Fe-4S] cluster</name>
        <dbReference type="ChEBI" id="CHEBI:49883"/>
    </ligand>
</feature>
<dbReference type="PANTHER" id="PTHR46482:SF9">
    <property type="entry name" value="5'-ADENYLYLSULFATE REDUCTASE 1, CHLOROPLASTIC"/>
    <property type="match status" value="1"/>
</dbReference>
<evidence type="ECO:0000313" key="16">
    <source>
        <dbReference type="Proteomes" id="UP000199561"/>
    </source>
</evidence>
<keyword evidence="5 14" id="KW-0408">Iron</keyword>
<dbReference type="NCBIfam" id="NF002537">
    <property type="entry name" value="PRK02090.1"/>
    <property type="match status" value="1"/>
</dbReference>
<dbReference type="PANTHER" id="PTHR46482">
    <property type="entry name" value="5'-ADENYLYLSULFATE REDUCTASE 3, CHLOROPLASTIC"/>
    <property type="match status" value="1"/>
</dbReference>
<keyword evidence="4 14" id="KW-0560">Oxidoreductase</keyword>
<dbReference type="GO" id="GO:0070814">
    <property type="term" value="P:hydrogen sulfide biosynthetic process"/>
    <property type="evidence" value="ECO:0007669"/>
    <property type="project" value="UniProtKB-UniRule"/>
</dbReference>
<dbReference type="PIRSF" id="PIRSF000857">
    <property type="entry name" value="PAPS_reductase"/>
    <property type="match status" value="1"/>
</dbReference>
<dbReference type="SUPFAM" id="SSF52402">
    <property type="entry name" value="Adenine nucleotide alpha hydrolases-like"/>
    <property type="match status" value="1"/>
</dbReference>
<dbReference type="InterPro" id="IPR004511">
    <property type="entry name" value="PAPS/APS_Rdtase"/>
</dbReference>
<dbReference type="CDD" id="cd23945">
    <property type="entry name" value="PAPS_reductase"/>
    <property type="match status" value="1"/>
</dbReference>
<evidence type="ECO:0000256" key="10">
    <source>
        <dbReference type="ARBA" id="ARBA00029514"/>
    </source>
</evidence>
<dbReference type="GO" id="GO:0046872">
    <property type="term" value="F:metal ion binding"/>
    <property type="evidence" value="ECO:0007669"/>
    <property type="project" value="UniProtKB-KW"/>
</dbReference>
<sequence>MNQLDITPKVEQLHDLLKLIERDYMPAVLANSLGAEDMVLTDLIARYYPAIAMFTLDTGRLPQETYDLMQTVRDRYGVDIHVYFPDAAAIEDYVAQNGPNGFYQSVELRKRCCFIRKVEPLRRALAGKRAWITGMRREQAVTRDSLTISSFDVENNLQKFNPLCEWSNAEVWAYLKQHDVPYNKLHDRFYPSIGCAPCTRAVTPGEDVRSGRWWWENPESKECGLHIGKVASIK</sequence>
<evidence type="ECO:0000256" key="7">
    <source>
        <dbReference type="ARBA" id="ARBA00024298"/>
    </source>
</evidence>
<dbReference type="NCBIfam" id="TIGR00434">
    <property type="entry name" value="cysH"/>
    <property type="match status" value="1"/>
</dbReference>
<dbReference type="GO" id="GO:0019344">
    <property type="term" value="P:cysteine biosynthetic process"/>
    <property type="evidence" value="ECO:0007669"/>
    <property type="project" value="InterPro"/>
</dbReference>
<evidence type="ECO:0000256" key="14">
    <source>
        <dbReference type="HAMAP-Rule" id="MF_00063"/>
    </source>
</evidence>
<keyword evidence="16" id="KW-1185">Reference proteome</keyword>
<evidence type="ECO:0000256" key="6">
    <source>
        <dbReference type="ARBA" id="ARBA00023014"/>
    </source>
</evidence>
<dbReference type="GO" id="GO:0004604">
    <property type="term" value="F:phosphoadenylyl-sulfate reductase (thioredoxin) activity"/>
    <property type="evidence" value="ECO:0007669"/>
    <property type="project" value="UniProtKB-UniRule"/>
</dbReference>
<comment type="function">
    <text evidence="7 14">Catalyzes the formation of sulfite from adenosine 5'-phosphosulfate (APS) using thioredoxin as an electron donor.</text>
</comment>
<evidence type="ECO:0000256" key="2">
    <source>
        <dbReference type="ARBA" id="ARBA00022490"/>
    </source>
</evidence>
<dbReference type="NCBIfam" id="TIGR02055">
    <property type="entry name" value="APS_reductase"/>
    <property type="match status" value="1"/>
</dbReference>
<evidence type="ECO:0000256" key="8">
    <source>
        <dbReference type="ARBA" id="ARBA00024327"/>
    </source>
</evidence>
<dbReference type="HAMAP" id="MF_00063">
    <property type="entry name" value="CysH"/>
    <property type="match status" value="1"/>
</dbReference>
<dbReference type="OrthoDB" id="9794018at2"/>
<evidence type="ECO:0000256" key="1">
    <source>
        <dbReference type="ARBA" id="ARBA00009732"/>
    </source>
</evidence>
<evidence type="ECO:0000256" key="9">
    <source>
        <dbReference type="ARBA" id="ARBA00024386"/>
    </source>
</evidence>
<dbReference type="STRING" id="52442.SAMN05421880_10621"/>
<feature type="binding site" evidence="14">
    <location>
        <position position="113"/>
    </location>
    <ligand>
        <name>[4Fe-4S] cluster</name>
        <dbReference type="ChEBI" id="CHEBI:49883"/>
    </ligand>
</feature>
<dbReference type="Pfam" id="PF01507">
    <property type="entry name" value="PAPS_reduct"/>
    <property type="match status" value="1"/>
</dbReference>
<dbReference type="EC" id="1.8.4.10" evidence="9 14"/>
<dbReference type="InterPro" id="IPR011798">
    <property type="entry name" value="APS_reductase"/>
</dbReference>
<dbReference type="InterPro" id="IPR014729">
    <property type="entry name" value="Rossmann-like_a/b/a_fold"/>
</dbReference>
<feature type="binding site" evidence="14">
    <location>
        <position position="112"/>
    </location>
    <ligand>
        <name>[4Fe-4S] cluster</name>
        <dbReference type="ChEBI" id="CHEBI:49883"/>
    </ligand>
</feature>
<protein>
    <recommendedName>
        <fullName evidence="10 14">Adenosine 5'-phosphosulfate reductase</fullName>
        <shortName evidence="14">APS reductase</shortName>
        <ecNumber evidence="9 14">1.8.4.10</ecNumber>
    </recommendedName>
    <alternativeName>
        <fullName evidence="12 14">5'-adenylylsulfate reductase</fullName>
    </alternativeName>
    <alternativeName>
        <fullName evidence="11 14">Thioredoxin-dependent 5'-adenylylsulfate reductase</fullName>
    </alternativeName>
</protein>